<protein>
    <submittedName>
        <fullName evidence="3">Transcriptional activator protein EsaR</fullName>
    </submittedName>
</protein>
<feature type="domain" description="HTH luxR-type" evidence="1">
    <location>
        <begin position="142"/>
        <end position="207"/>
    </location>
</feature>
<dbReference type="SMART" id="SM00421">
    <property type="entry name" value="HTH_LUXR"/>
    <property type="match status" value="1"/>
</dbReference>
<evidence type="ECO:0000313" key="2">
    <source>
        <dbReference type="EMBL" id="QMV16252.1"/>
    </source>
</evidence>
<dbReference type="PROSITE" id="PS50043">
    <property type="entry name" value="HTH_LUXR_2"/>
    <property type="match status" value="1"/>
</dbReference>
<dbReference type="Pfam" id="PF00196">
    <property type="entry name" value="GerE"/>
    <property type="match status" value="1"/>
</dbReference>
<dbReference type="Proteomes" id="UP000515264">
    <property type="component" value="Chromosome 2"/>
</dbReference>
<dbReference type="EMBL" id="FSSB01000022">
    <property type="protein sequence ID" value="SIO95903.1"/>
    <property type="molecule type" value="Genomic_DNA"/>
</dbReference>
<evidence type="ECO:0000313" key="5">
    <source>
        <dbReference type="Proteomes" id="UP000515264"/>
    </source>
</evidence>
<dbReference type="Gene3D" id="3.30.450.80">
    <property type="entry name" value="Transcription factor LuxR-like, autoinducer-binding domain"/>
    <property type="match status" value="1"/>
</dbReference>
<dbReference type="GO" id="GO:0006355">
    <property type="term" value="P:regulation of DNA-templated transcription"/>
    <property type="evidence" value="ECO:0007669"/>
    <property type="project" value="InterPro"/>
</dbReference>
<dbReference type="AlphaFoldDB" id="A0A1N6M8Y1"/>
<dbReference type="SUPFAM" id="SSF75516">
    <property type="entry name" value="Pheromone-binding domain of LuxR-like quorum-sensing transcription factors"/>
    <property type="match status" value="1"/>
</dbReference>
<reference evidence="2" key="2">
    <citation type="submission" date="2019-11" db="EMBL/GenBank/DDBJ databases">
        <authorList>
            <person name="January G."/>
            <person name="Bunk B."/>
        </authorList>
    </citation>
    <scope>NUCLEOTIDE SEQUENCE</scope>
    <source>
        <strain evidence="2">3.6</strain>
    </source>
</reference>
<dbReference type="InterPro" id="IPR000792">
    <property type="entry name" value="Tscrpt_reg_LuxR_C"/>
</dbReference>
<dbReference type="CDD" id="cd06170">
    <property type="entry name" value="LuxR_C_like"/>
    <property type="match status" value="1"/>
</dbReference>
<dbReference type="InterPro" id="IPR036693">
    <property type="entry name" value="TF_LuxR_autoind-bd_dom_sf"/>
</dbReference>
<reference evidence="2 5" key="3">
    <citation type="journal article" date="2020" name="J. Nat. Prod.">
        <title>Genomics-Metabolomics Profiling Disclosed Marine Vibrio spartinae 3.6 as a Producer of a New Branched Side Chain Prodigiosin.</title>
        <authorList>
            <person name="Vitale G.A."/>
            <person name="Sciarretta M."/>
            <person name="Palma Esposito F."/>
            <person name="January G.G."/>
            <person name="Giaccio M."/>
            <person name="Bunk B."/>
            <person name="Sproer C."/>
            <person name="Bajerski F."/>
            <person name="Power D."/>
            <person name="Festa C."/>
            <person name="Monti M.C."/>
            <person name="D'Auria M.V."/>
            <person name="de Pascale D."/>
        </authorList>
    </citation>
    <scope>NUCLEOTIDE SEQUENCE [LARGE SCALE GENOMIC DNA]</scope>
    <source>
        <strain evidence="2 5">3.6</strain>
    </source>
</reference>
<proteinExistence type="predicted"/>
<dbReference type="Gene3D" id="1.10.10.10">
    <property type="entry name" value="Winged helix-like DNA-binding domain superfamily/Winged helix DNA-binding domain"/>
    <property type="match status" value="1"/>
</dbReference>
<evidence type="ECO:0000313" key="3">
    <source>
        <dbReference type="EMBL" id="SIO95903.1"/>
    </source>
</evidence>
<accession>A0A1N6M8Y1</accession>
<dbReference type="GO" id="GO:0003677">
    <property type="term" value="F:DNA binding"/>
    <property type="evidence" value="ECO:0007669"/>
    <property type="project" value="InterPro"/>
</dbReference>
<evidence type="ECO:0000313" key="4">
    <source>
        <dbReference type="Proteomes" id="UP000184774"/>
    </source>
</evidence>
<dbReference type="OrthoDB" id="9774661at2"/>
<gene>
    <name evidence="3" type="primary">esaR</name>
    <name evidence="3" type="ORF">VSP9026_03656</name>
    <name evidence="2" type="ORF">Vspart_03637</name>
</gene>
<dbReference type="Proteomes" id="UP000184774">
    <property type="component" value="Unassembled WGS sequence"/>
</dbReference>
<organism evidence="3 4">
    <name type="scientific">Vibrio spartinae</name>
    <dbReference type="NCBI Taxonomy" id="1918945"/>
    <lineage>
        <taxon>Bacteria</taxon>
        <taxon>Pseudomonadati</taxon>
        <taxon>Pseudomonadota</taxon>
        <taxon>Gammaproteobacteria</taxon>
        <taxon>Vibrionales</taxon>
        <taxon>Vibrionaceae</taxon>
        <taxon>Vibrio</taxon>
    </lineage>
</organism>
<dbReference type="SUPFAM" id="SSF46894">
    <property type="entry name" value="C-terminal effector domain of the bipartite response regulators"/>
    <property type="match status" value="1"/>
</dbReference>
<dbReference type="InterPro" id="IPR016032">
    <property type="entry name" value="Sig_transdc_resp-reg_C-effctor"/>
</dbReference>
<evidence type="ECO:0000259" key="1">
    <source>
        <dbReference type="PROSITE" id="PS50043"/>
    </source>
</evidence>
<keyword evidence="5" id="KW-1185">Reference proteome</keyword>
<dbReference type="EMBL" id="CP046269">
    <property type="protein sequence ID" value="QMV16252.1"/>
    <property type="molecule type" value="Genomic_DNA"/>
</dbReference>
<dbReference type="RefSeq" id="WP_074374384.1">
    <property type="nucleotide sequence ID" value="NZ_AP024908.1"/>
</dbReference>
<sequence>MNDSDYKDFFDKYILALNIPYYSIFFLDTLTTTHAISNMSHKWLDEFLALKMDLNSDIIIKSHHKLTPFIWTIGDIKNRKLLNLATSYNITMAATFIIKSKTKTILFNLYPGDDREKFLSIFNSQKSKIQFDLLSYFDDILLDEFNIKISDRELDVLNYLKIGKTNEEVALILGIKERTVRFHCHNILDKFNANSIKYVIFKATKLGII</sequence>
<name>A0A1N6M8Y1_9VIBR</name>
<dbReference type="InterPro" id="IPR036388">
    <property type="entry name" value="WH-like_DNA-bd_sf"/>
</dbReference>
<dbReference type="PROSITE" id="PS00622">
    <property type="entry name" value="HTH_LUXR_1"/>
    <property type="match status" value="1"/>
</dbReference>
<reference evidence="3 4" key="1">
    <citation type="submission" date="2016-12" db="EMBL/GenBank/DDBJ databases">
        <authorList>
            <person name="Song W.-J."/>
            <person name="Kurnit D.M."/>
        </authorList>
    </citation>
    <scope>NUCLEOTIDE SEQUENCE [LARGE SCALE GENOMIC DNA]</scope>
    <source>
        <strain evidence="3 4">CECT 9026</strain>
    </source>
</reference>
<dbReference type="PRINTS" id="PR00038">
    <property type="entry name" value="HTHLUXR"/>
</dbReference>